<keyword evidence="3" id="KW-0238">DNA-binding</keyword>
<dbReference type="PROSITE" id="PS00622">
    <property type="entry name" value="HTH_LUXR_1"/>
    <property type="match status" value="1"/>
</dbReference>
<dbReference type="SMART" id="SM00421">
    <property type="entry name" value="HTH_LUXR"/>
    <property type="match status" value="1"/>
</dbReference>
<evidence type="ECO:0000256" key="5">
    <source>
        <dbReference type="PROSITE-ProRule" id="PRU00169"/>
    </source>
</evidence>
<dbReference type="EMBL" id="CP045032">
    <property type="protein sequence ID" value="QFQ02557.1"/>
    <property type="molecule type" value="Genomic_DNA"/>
</dbReference>
<dbReference type="PRINTS" id="PR00038">
    <property type="entry name" value="HTHLUXR"/>
</dbReference>
<dbReference type="Proteomes" id="UP000326711">
    <property type="component" value="Chromosome"/>
</dbReference>
<evidence type="ECO:0000256" key="2">
    <source>
        <dbReference type="ARBA" id="ARBA00023015"/>
    </source>
</evidence>
<dbReference type="PANTHER" id="PTHR43214:SF24">
    <property type="entry name" value="TRANSCRIPTIONAL REGULATORY PROTEIN NARL-RELATED"/>
    <property type="match status" value="1"/>
</dbReference>
<dbReference type="GO" id="GO:0003677">
    <property type="term" value="F:DNA binding"/>
    <property type="evidence" value="ECO:0007669"/>
    <property type="project" value="UniProtKB-KW"/>
</dbReference>
<dbReference type="InterPro" id="IPR016032">
    <property type="entry name" value="Sig_transdc_resp-reg_C-effctor"/>
</dbReference>
<dbReference type="PROSITE" id="PS50110">
    <property type="entry name" value="RESPONSE_REGULATORY"/>
    <property type="match status" value="1"/>
</dbReference>
<dbReference type="InterPro" id="IPR000792">
    <property type="entry name" value="Tscrpt_reg_LuxR_C"/>
</dbReference>
<keyword evidence="9" id="KW-1185">Reference proteome</keyword>
<dbReference type="AlphaFoldDB" id="A0A5J6ZAH9"/>
<proteinExistence type="predicted"/>
<feature type="domain" description="HTH luxR-type" evidence="6">
    <location>
        <begin position="145"/>
        <end position="210"/>
    </location>
</feature>
<dbReference type="SMART" id="SM00448">
    <property type="entry name" value="REC"/>
    <property type="match status" value="1"/>
</dbReference>
<keyword evidence="4" id="KW-0804">Transcription</keyword>
<evidence type="ECO:0000313" key="8">
    <source>
        <dbReference type="EMBL" id="QFQ02557.1"/>
    </source>
</evidence>
<accession>A0A5J6ZAH9</accession>
<gene>
    <name evidence="8" type="primary">liaR</name>
    <name evidence="8" type="ORF">CUROG_05970</name>
</gene>
<keyword evidence="2" id="KW-0805">Transcription regulation</keyword>
<evidence type="ECO:0000259" key="7">
    <source>
        <dbReference type="PROSITE" id="PS50110"/>
    </source>
</evidence>
<evidence type="ECO:0000256" key="1">
    <source>
        <dbReference type="ARBA" id="ARBA00022553"/>
    </source>
</evidence>
<dbReference type="GO" id="GO:0000160">
    <property type="term" value="P:phosphorelay signal transduction system"/>
    <property type="evidence" value="ECO:0007669"/>
    <property type="project" value="InterPro"/>
</dbReference>
<organism evidence="8 9">
    <name type="scientific">Corynebacterium urogenitale</name>
    <dbReference type="NCBI Taxonomy" id="2487892"/>
    <lineage>
        <taxon>Bacteria</taxon>
        <taxon>Bacillati</taxon>
        <taxon>Actinomycetota</taxon>
        <taxon>Actinomycetes</taxon>
        <taxon>Mycobacteriales</taxon>
        <taxon>Corynebacteriaceae</taxon>
        <taxon>Corynebacterium</taxon>
    </lineage>
</organism>
<dbReference type="InterPro" id="IPR058245">
    <property type="entry name" value="NreC/VraR/RcsB-like_REC"/>
</dbReference>
<dbReference type="Pfam" id="PF00072">
    <property type="entry name" value="Response_reg"/>
    <property type="match status" value="1"/>
</dbReference>
<keyword evidence="1 5" id="KW-0597">Phosphoprotein</keyword>
<evidence type="ECO:0000313" key="9">
    <source>
        <dbReference type="Proteomes" id="UP000326711"/>
    </source>
</evidence>
<dbReference type="InterPro" id="IPR039420">
    <property type="entry name" value="WalR-like"/>
</dbReference>
<sequence length="213" mass="22464">MIRVLISDDHPVVRAGLKAMLDQCDDIEVVGEVSTPQDAVDFAATHANAVDVVLMDLRFGEAPSGESSGGVWATQQIRAREGVAQVLVVTNYSTDADVVGAVSAGAVGYLLKDCGAEELAQGVRTAARGETVMNHAVMDTLLGRMRQPVVALTPREVEVLQRAAEGSSNREIARALILTEATVKSHMGNVFTKLGVSNRTAAVNTARQQGLIA</sequence>
<dbReference type="InterPro" id="IPR001789">
    <property type="entry name" value="Sig_transdc_resp-reg_receiver"/>
</dbReference>
<feature type="domain" description="Response regulatory" evidence="7">
    <location>
        <begin position="3"/>
        <end position="127"/>
    </location>
</feature>
<dbReference type="InterPro" id="IPR011006">
    <property type="entry name" value="CheY-like_superfamily"/>
</dbReference>
<evidence type="ECO:0000259" key="6">
    <source>
        <dbReference type="PROSITE" id="PS50043"/>
    </source>
</evidence>
<dbReference type="PROSITE" id="PS50043">
    <property type="entry name" value="HTH_LUXR_2"/>
    <property type="match status" value="1"/>
</dbReference>
<evidence type="ECO:0000256" key="3">
    <source>
        <dbReference type="ARBA" id="ARBA00023125"/>
    </source>
</evidence>
<dbReference type="SUPFAM" id="SSF46894">
    <property type="entry name" value="C-terminal effector domain of the bipartite response regulators"/>
    <property type="match status" value="1"/>
</dbReference>
<protein>
    <submittedName>
        <fullName evidence="8">Transcriptional regulatory protein LiaR</fullName>
    </submittedName>
</protein>
<dbReference type="SUPFAM" id="SSF52172">
    <property type="entry name" value="CheY-like"/>
    <property type="match status" value="1"/>
</dbReference>
<dbReference type="CDD" id="cd06170">
    <property type="entry name" value="LuxR_C_like"/>
    <property type="match status" value="1"/>
</dbReference>
<reference evidence="9" key="1">
    <citation type="submission" date="2019-10" db="EMBL/GenBank/DDBJ databases">
        <title>Complete genome sequence of Corynebacterium urogenitalis DSM 108747, isolated from the genital tract of a cow.</title>
        <authorList>
            <person name="Ruckert C."/>
            <person name="Ballas P."/>
            <person name="Wagener K."/>
            <person name="Drillich M."/>
            <person name="Kaempfer P."/>
            <person name="Busse H.-J."/>
            <person name="Ehling-Schulz M."/>
        </authorList>
    </citation>
    <scope>NUCLEOTIDE SEQUENCE [LARGE SCALE GENOMIC DNA]</scope>
    <source>
        <strain evidence="9">LMM 1652</strain>
    </source>
</reference>
<dbReference type="Pfam" id="PF00196">
    <property type="entry name" value="GerE"/>
    <property type="match status" value="1"/>
</dbReference>
<dbReference type="RefSeq" id="WP_151902904.1">
    <property type="nucleotide sequence ID" value="NZ_CP045032.1"/>
</dbReference>
<evidence type="ECO:0000256" key="4">
    <source>
        <dbReference type="ARBA" id="ARBA00023163"/>
    </source>
</evidence>
<dbReference type="GO" id="GO:0006355">
    <property type="term" value="P:regulation of DNA-templated transcription"/>
    <property type="evidence" value="ECO:0007669"/>
    <property type="project" value="InterPro"/>
</dbReference>
<name>A0A5J6ZAH9_9CORY</name>
<dbReference type="Gene3D" id="3.40.50.2300">
    <property type="match status" value="1"/>
</dbReference>
<dbReference type="KEGG" id="cuo:CUROG_05970"/>
<dbReference type="OrthoDB" id="9808843at2"/>
<dbReference type="PANTHER" id="PTHR43214">
    <property type="entry name" value="TWO-COMPONENT RESPONSE REGULATOR"/>
    <property type="match status" value="1"/>
</dbReference>
<feature type="modified residue" description="4-aspartylphosphate" evidence="5">
    <location>
        <position position="56"/>
    </location>
</feature>
<dbReference type="CDD" id="cd17535">
    <property type="entry name" value="REC_NarL-like"/>
    <property type="match status" value="1"/>
</dbReference>